<proteinExistence type="predicted"/>
<feature type="domain" description="Alcohol dehydrogenase iron-type/glycerol dehydrogenase GldA" evidence="2">
    <location>
        <begin position="7"/>
        <end position="185"/>
    </location>
</feature>
<dbReference type="RefSeq" id="WP_090163127.1">
    <property type="nucleotide sequence ID" value="NZ_FNBF01000008.1"/>
</dbReference>
<dbReference type="Pfam" id="PF25137">
    <property type="entry name" value="ADH_Fe_C"/>
    <property type="match status" value="1"/>
</dbReference>
<name>A0A1I7GCN6_9FIRM</name>
<dbReference type="PANTHER" id="PTHR11496">
    <property type="entry name" value="ALCOHOL DEHYDROGENASE"/>
    <property type="match status" value="1"/>
</dbReference>
<evidence type="ECO:0000313" key="5">
    <source>
        <dbReference type="Proteomes" id="UP000198817"/>
    </source>
</evidence>
<keyword evidence="1" id="KW-0560">Oxidoreductase</keyword>
<dbReference type="GeneID" id="78354449"/>
<dbReference type="Gene3D" id="1.20.1090.10">
    <property type="entry name" value="Dehydroquinate synthase-like - alpha domain"/>
    <property type="match status" value="1"/>
</dbReference>
<dbReference type="PANTHER" id="PTHR11496:SF83">
    <property type="entry name" value="HYDROXYACID-OXOACID TRANSHYDROGENASE, MITOCHONDRIAL"/>
    <property type="match status" value="1"/>
</dbReference>
<dbReference type="InterPro" id="IPR001670">
    <property type="entry name" value="ADH_Fe/GldA"/>
</dbReference>
<sequence length="319" mass="34426">MLWLRIPKKVYFKRGCMPVALRELHEVYRLNRAFIVSDPDLYREGVVGPVDRMLNKQGIRTAEYLAEGGLSTFRNAGNGLQKMEELQPEVIIGVGGAEIMSLAKIMWLLYENPDIDLEQTADRFGEISASEAGFPLTGQKAKLVLIPTAAGYGLECSPFAVAGDDAGKKRIIADYSLIPEMAVLDADYAQAETPEMAKDAGRKALTLAVRSLTCEGATDYARGFAMDAARMVLENLPVVVEKGPKAPVARETLANAAALAGMAAGNSLRTIDPEEPLYPTEEDMKPSGAEAEVIGELAKQAGFGSAEDWLAACRKLEAL</sequence>
<reference evidence="4 5" key="1">
    <citation type="submission" date="2016-10" db="EMBL/GenBank/DDBJ databases">
        <authorList>
            <person name="de Groot N.N."/>
        </authorList>
    </citation>
    <scope>NUCLEOTIDE SEQUENCE [LARGE SCALE GENOMIC DNA]</scope>
    <source>
        <strain evidence="4 5">KHGC13</strain>
    </source>
</reference>
<organism evidence="4 5">
    <name type="scientific">Eubacterium pyruvativorans</name>
    <dbReference type="NCBI Taxonomy" id="155865"/>
    <lineage>
        <taxon>Bacteria</taxon>
        <taxon>Bacillati</taxon>
        <taxon>Bacillota</taxon>
        <taxon>Clostridia</taxon>
        <taxon>Eubacteriales</taxon>
        <taxon>Eubacteriaceae</taxon>
        <taxon>Eubacterium</taxon>
    </lineage>
</organism>
<dbReference type="Pfam" id="PF00465">
    <property type="entry name" value="Fe-ADH"/>
    <property type="match status" value="1"/>
</dbReference>
<dbReference type="OrthoDB" id="9804734at2"/>
<dbReference type="AlphaFoldDB" id="A0A1I7GCN6"/>
<accession>A0A1I7GCN6</accession>
<dbReference type="EMBL" id="FPBT01000006">
    <property type="protein sequence ID" value="SFU46101.1"/>
    <property type="molecule type" value="Genomic_DNA"/>
</dbReference>
<evidence type="ECO:0000259" key="2">
    <source>
        <dbReference type="Pfam" id="PF00465"/>
    </source>
</evidence>
<dbReference type="InterPro" id="IPR039697">
    <property type="entry name" value="Alcohol_dehydrogenase_Fe"/>
</dbReference>
<dbReference type="GO" id="GO:0004022">
    <property type="term" value="F:alcohol dehydrogenase (NAD+) activity"/>
    <property type="evidence" value="ECO:0007669"/>
    <property type="project" value="TreeGrafter"/>
</dbReference>
<dbReference type="Gene3D" id="3.40.50.1970">
    <property type="match status" value="1"/>
</dbReference>
<gene>
    <name evidence="4" type="ORF">SAMN05216508_10614</name>
</gene>
<dbReference type="GO" id="GO:0046872">
    <property type="term" value="F:metal ion binding"/>
    <property type="evidence" value="ECO:0007669"/>
    <property type="project" value="InterPro"/>
</dbReference>
<dbReference type="SUPFAM" id="SSF56796">
    <property type="entry name" value="Dehydroquinate synthase-like"/>
    <property type="match status" value="1"/>
</dbReference>
<evidence type="ECO:0000259" key="3">
    <source>
        <dbReference type="Pfam" id="PF25137"/>
    </source>
</evidence>
<feature type="domain" description="Fe-containing alcohol dehydrogenase-like C-terminal" evidence="3">
    <location>
        <begin position="204"/>
        <end position="267"/>
    </location>
</feature>
<dbReference type="STRING" id="155865.SAMN05216515_10714"/>
<keyword evidence="5" id="KW-1185">Reference proteome</keyword>
<dbReference type="InterPro" id="IPR056798">
    <property type="entry name" value="ADH_Fe_C"/>
</dbReference>
<protein>
    <submittedName>
        <fullName evidence="4">Acetaldehyde dehydrogenase / alcohol dehydrogenase</fullName>
    </submittedName>
</protein>
<dbReference type="Proteomes" id="UP000198817">
    <property type="component" value="Unassembled WGS sequence"/>
</dbReference>
<evidence type="ECO:0000256" key="1">
    <source>
        <dbReference type="ARBA" id="ARBA00023002"/>
    </source>
</evidence>
<evidence type="ECO:0000313" key="4">
    <source>
        <dbReference type="EMBL" id="SFU46101.1"/>
    </source>
</evidence>